<dbReference type="EMBL" id="CM015732">
    <property type="protein sequence ID" value="KAF3705040.1"/>
    <property type="molecule type" value="Genomic_DNA"/>
</dbReference>
<feature type="region of interest" description="Disordered" evidence="1">
    <location>
        <begin position="1"/>
        <end position="57"/>
    </location>
</feature>
<keyword evidence="2" id="KW-0812">Transmembrane</keyword>
<evidence type="ECO:0000313" key="5">
    <source>
        <dbReference type="Proteomes" id="UP000503349"/>
    </source>
</evidence>
<feature type="region of interest" description="Disordered" evidence="1">
    <location>
        <begin position="479"/>
        <end position="498"/>
    </location>
</feature>
<dbReference type="GO" id="GO:0008157">
    <property type="term" value="F:protein phosphatase 1 binding"/>
    <property type="evidence" value="ECO:0007669"/>
    <property type="project" value="TreeGrafter"/>
</dbReference>
<feature type="compositionally biased region" description="Polar residues" evidence="1">
    <location>
        <begin position="910"/>
        <end position="932"/>
    </location>
</feature>
<keyword evidence="2" id="KW-0472">Membrane</keyword>
<dbReference type="InterPro" id="IPR005036">
    <property type="entry name" value="CBM21_dom"/>
</dbReference>
<dbReference type="InterPro" id="IPR050782">
    <property type="entry name" value="PP1_regulatory_subunit_3"/>
</dbReference>
<name>A0A6G1QQP2_CHAAH</name>
<dbReference type="InterPro" id="IPR038175">
    <property type="entry name" value="CBM21_dom_sf"/>
</dbReference>
<dbReference type="CDD" id="cd22255">
    <property type="entry name" value="PBD_PPP1R3A"/>
    <property type="match status" value="1"/>
</dbReference>
<feature type="compositionally biased region" description="Basic and acidic residues" evidence="1">
    <location>
        <begin position="1257"/>
        <end position="1272"/>
    </location>
</feature>
<evidence type="ECO:0000256" key="1">
    <source>
        <dbReference type="SAM" id="MobiDB-lite"/>
    </source>
</evidence>
<sequence length="1369" mass="153813">MEALYIQPLEEDGIMMEEEEEQQHSGDQENGAIEAPSPMGSTDEETDEDSEPEPPPVVRRKVSFADAFGLNLVSVKEFDNVEVTESEVIQPPEGEETHPFEEFYISCLFTVPSTPEELDQRLQAQMIELESIELLPGTTTLRGIIRVVNLCYTKFVYARVTLDHWNSSFDLLAEYVPGSSDRKTDRFSFKYTLVPPFRKDGTRLEFCLRYETSVGTFWANNMEMNYVLFCHQKGQVKEYGPQVLEESYRSKRSCLRANRRGSTEEKIKDTNNTATVPAEEGGRKTVESDEIQSILHCEEHILLVDSIKKNHRATRLARVHDYLSQRKQQIPKAYSPDSADGQKVLPPSETLWGDAANMLYKRQKKQSHESSQVLTYHQIPLLTLDWKDNKSQRWGTADVDDIWTGEAKMTLAKTSEENIDNSPPANDMWETFLNGTDETADKGTSVCDVWQAFLNGPSCKDHSGVPESEWLQTAASVSPSIDREPQTPHAASSQEFREFQERTDTPTTLHAHTTAACHPLSDTCETLSANVALNTEDQQPAETCGRSLRDENAVTQDASQRSQTNSVTDTLQEFSLKGATPVSEGSVDSSTKCHKRTSWEREREGIMGEAEGIGGDEPFTPCIADLVTSSGESKTTDMTAMPESQNAGTVDRISQGARLDEGLSSSEGGEVTGTAHNAMDDMLAFRETIRQGTKDGERFVFSTSAQGVEERITMNSTKNKVSREEEIFRPLKTEKCEMSQRYANEKECEEFGLILKSKNPLQAYEMNHTQSHVDEFSPKETCEEFFRQSQVMGSELNLNDLKTKKNDMERFRQTEMETSYCTTSQGTKRIIGAKPENTSIFDKDIKQQNDKALDVNSPVSQGPNISVISKYLCTKIQKEDLTQAELNAVLKYETGEHVYVSNRTEEGKSLSCSGITGEQQEANPSSHSIHTVESSDRNKVPSPTDKCVPNPVEEMEWRWAHSQNIIKGQREAEGSEIASDEIVVKGNVGHKDTSTKLHHQPETLERIEEDMRQRDHDERVSVGKLTIEARGELMGNVDDPLGERKNAAAQLEEPSAEVERYQHVEYTKWAEGTKDPITTENTVALDVIESGLEKRVIERFGEDLVRGIFEEVLSGRERDCERDTNIVDGTRGRLADRPDITHDCHLLFEKDFNEAFDSGVFSLTELPTDPSLTPRQGPGQTIVINSDGYSPKNHSQSLTTTDQAQVLSELQSDFTLSAHLSQDLATALATPSGQLLATSAQTFSSPKDQGDCSQIRKRSDSHQERRRQIEDCEVNQKESFNRSAHPSHKHLGSSSEKLKESDGLIWLSILYILSHITRLLIGAVLVAGFFVVVFLCDFPAFFAFYILSLCWWFYKRKRCQTTTNKEMTG</sequence>
<dbReference type="PROSITE" id="PS51159">
    <property type="entry name" value="CBM21"/>
    <property type="match status" value="1"/>
</dbReference>
<evidence type="ECO:0000313" key="4">
    <source>
        <dbReference type="EMBL" id="KAF3705040.1"/>
    </source>
</evidence>
<keyword evidence="5" id="KW-1185">Reference proteome</keyword>
<feature type="region of interest" description="Disordered" evidence="1">
    <location>
        <begin position="908"/>
        <end position="944"/>
    </location>
</feature>
<protein>
    <submittedName>
        <fullName evidence="4">Protein phosphatase 1 regulatory subunit 3A</fullName>
    </submittedName>
</protein>
<reference evidence="5" key="2">
    <citation type="submission" date="2019-02" db="EMBL/GenBank/DDBJ databases">
        <title>Opniocepnalus argus Var Kimnra genome.</title>
        <authorList>
            <person name="Zhou C."/>
            <person name="Xiao S."/>
        </authorList>
    </citation>
    <scope>NUCLEOTIDE SEQUENCE [LARGE SCALE GENOMIC DNA]</scope>
</reference>
<dbReference type="PANTHER" id="PTHR12307:SF2">
    <property type="entry name" value="PROTEIN PHOSPHATASE 1 REGULATORY SUBUNIT 3A"/>
    <property type="match status" value="1"/>
</dbReference>
<evidence type="ECO:0000259" key="3">
    <source>
        <dbReference type="PROSITE" id="PS51159"/>
    </source>
</evidence>
<accession>A0A6G1QQP2</accession>
<dbReference type="GO" id="GO:0000164">
    <property type="term" value="C:protein phosphatase type 1 complex"/>
    <property type="evidence" value="ECO:0007669"/>
    <property type="project" value="TreeGrafter"/>
</dbReference>
<dbReference type="GO" id="GO:2001069">
    <property type="term" value="F:glycogen binding"/>
    <property type="evidence" value="ECO:0007669"/>
    <property type="project" value="TreeGrafter"/>
</dbReference>
<feature type="region of interest" description="Disordered" evidence="1">
    <location>
        <begin position="1241"/>
        <end position="1272"/>
    </location>
</feature>
<dbReference type="Proteomes" id="UP000503349">
    <property type="component" value="Chromosome 21"/>
</dbReference>
<feature type="region of interest" description="Disordered" evidence="1">
    <location>
        <begin position="1167"/>
        <end position="1199"/>
    </location>
</feature>
<dbReference type="Gene3D" id="2.60.40.2440">
    <property type="entry name" value="Carbohydrate binding type-21 domain"/>
    <property type="match status" value="1"/>
</dbReference>
<feature type="compositionally biased region" description="Acidic residues" evidence="1">
    <location>
        <begin position="9"/>
        <end position="21"/>
    </location>
</feature>
<reference evidence="4 5" key="1">
    <citation type="submission" date="2019-02" db="EMBL/GenBank/DDBJ databases">
        <title>Opniocepnalus argus genome.</title>
        <authorList>
            <person name="Zhou C."/>
            <person name="Xiao S."/>
        </authorList>
    </citation>
    <scope>NUCLEOTIDE SEQUENCE [LARGE SCALE GENOMIC DNA]</scope>
    <source>
        <strain evidence="4">OARG1902GOOAL</strain>
        <tissue evidence="4">Muscle</tissue>
    </source>
</reference>
<evidence type="ECO:0000256" key="2">
    <source>
        <dbReference type="SAM" id="Phobius"/>
    </source>
</evidence>
<feature type="compositionally biased region" description="Acidic residues" evidence="1">
    <location>
        <begin position="42"/>
        <end position="52"/>
    </location>
</feature>
<feature type="domain" description="CBM21" evidence="3">
    <location>
        <begin position="119"/>
        <end position="229"/>
    </location>
</feature>
<dbReference type="Pfam" id="PF03370">
    <property type="entry name" value="CBM_21"/>
    <property type="match status" value="1"/>
</dbReference>
<feature type="transmembrane region" description="Helical" evidence="2">
    <location>
        <begin position="1328"/>
        <end position="1354"/>
    </location>
</feature>
<feature type="region of interest" description="Disordered" evidence="1">
    <location>
        <begin position="575"/>
        <end position="601"/>
    </location>
</feature>
<dbReference type="GO" id="GO:0005979">
    <property type="term" value="P:regulation of glycogen biosynthetic process"/>
    <property type="evidence" value="ECO:0007669"/>
    <property type="project" value="TreeGrafter"/>
</dbReference>
<gene>
    <name evidence="4" type="ORF">EXN66_Car020731</name>
</gene>
<feature type="compositionally biased region" description="Polar residues" evidence="1">
    <location>
        <begin position="1170"/>
        <end position="1199"/>
    </location>
</feature>
<keyword evidence="2" id="KW-1133">Transmembrane helix</keyword>
<proteinExistence type="predicted"/>
<dbReference type="PANTHER" id="PTHR12307">
    <property type="entry name" value="PROTEIN PHOSPHATASE 1 REGULATORY SUBUNIT"/>
    <property type="match status" value="1"/>
</dbReference>
<organism evidence="4 5">
    <name type="scientific">Channa argus</name>
    <name type="common">Northern snakehead</name>
    <name type="synonym">Ophicephalus argus</name>
    <dbReference type="NCBI Taxonomy" id="215402"/>
    <lineage>
        <taxon>Eukaryota</taxon>
        <taxon>Metazoa</taxon>
        <taxon>Chordata</taxon>
        <taxon>Craniata</taxon>
        <taxon>Vertebrata</taxon>
        <taxon>Euteleostomi</taxon>
        <taxon>Actinopterygii</taxon>
        <taxon>Neopterygii</taxon>
        <taxon>Teleostei</taxon>
        <taxon>Neoteleostei</taxon>
        <taxon>Acanthomorphata</taxon>
        <taxon>Anabantaria</taxon>
        <taxon>Anabantiformes</taxon>
        <taxon>Channoidei</taxon>
        <taxon>Channidae</taxon>
        <taxon>Channa</taxon>
    </lineage>
</organism>